<keyword evidence="1" id="KW-0479">Metal-binding</keyword>
<keyword evidence="3" id="KW-0805">Transcription regulation</keyword>
<dbReference type="Gene3D" id="4.10.240.10">
    <property type="entry name" value="Zn(2)-C6 fungal-type DNA-binding domain"/>
    <property type="match status" value="1"/>
</dbReference>
<dbReference type="PANTHER" id="PTHR47660:SF3">
    <property type="entry name" value="FINGER DOMAIN PROTEIN, PUTATIVE (AFU_ORTHOLOGUE AFUA_4G03310)-RELATED"/>
    <property type="match status" value="1"/>
</dbReference>
<evidence type="ECO:0000313" key="8">
    <source>
        <dbReference type="Proteomes" id="UP001600888"/>
    </source>
</evidence>
<feature type="domain" description="Zn(2)-C6 fungal-type" evidence="6">
    <location>
        <begin position="17"/>
        <end position="47"/>
    </location>
</feature>
<dbReference type="PANTHER" id="PTHR47660">
    <property type="entry name" value="TRANSCRIPTION FACTOR WITH C2H2 AND ZN(2)-CYS(6) DNA BINDING DOMAIN (EUROFUNG)-RELATED-RELATED"/>
    <property type="match status" value="1"/>
</dbReference>
<dbReference type="InterPro" id="IPR001138">
    <property type="entry name" value="Zn2Cys6_DnaBD"/>
</dbReference>
<evidence type="ECO:0000256" key="2">
    <source>
        <dbReference type="ARBA" id="ARBA00022833"/>
    </source>
</evidence>
<evidence type="ECO:0000259" key="6">
    <source>
        <dbReference type="PROSITE" id="PS50048"/>
    </source>
</evidence>
<dbReference type="Proteomes" id="UP001600888">
    <property type="component" value="Unassembled WGS sequence"/>
</dbReference>
<accession>A0ABR4FC88</accession>
<organism evidence="7 8">
    <name type="scientific">Diaporthe vaccinii</name>
    <dbReference type="NCBI Taxonomy" id="105482"/>
    <lineage>
        <taxon>Eukaryota</taxon>
        <taxon>Fungi</taxon>
        <taxon>Dikarya</taxon>
        <taxon>Ascomycota</taxon>
        <taxon>Pezizomycotina</taxon>
        <taxon>Sordariomycetes</taxon>
        <taxon>Sordariomycetidae</taxon>
        <taxon>Diaporthales</taxon>
        <taxon>Diaporthaceae</taxon>
        <taxon>Diaporthe</taxon>
        <taxon>Diaporthe eres species complex</taxon>
    </lineage>
</organism>
<keyword evidence="4" id="KW-0804">Transcription</keyword>
<evidence type="ECO:0000256" key="5">
    <source>
        <dbReference type="ARBA" id="ARBA00023242"/>
    </source>
</evidence>
<dbReference type="SUPFAM" id="SSF57701">
    <property type="entry name" value="Zn2/Cys6 DNA-binding domain"/>
    <property type="match status" value="1"/>
</dbReference>
<dbReference type="CDD" id="cd00067">
    <property type="entry name" value="GAL4"/>
    <property type="match status" value="1"/>
</dbReference>
<name>A0ABR4FC88_9PEZI</name>
<keyword evidence="2" id="KW-0862">Zinc</keyword>
<sequence length="452" mass="51552">MASPAAAAGVLGSRQKNCNSCVQTKRRCDRRTPVCSRCAEKKIFCAYGKVRSSNHTGHQEMRASPHMEALEFGSPGVSLFDSVPPCETGCFESLPVDSPLGVPGPAPQSVPSAFVHEDVPMENFLDFVDNDNSSIPDRWLVPVDDNVVIERPGTPADEEITNSYQKMAPFCDDVQPWHLYDPKTPLHYTVNRVKAFTKEVATQSSAPFLHRYLYQRNTPPCILSCFTTCVLYENRTPSNTAMVIRALHGNVRELIDFEAVRITATPTEKLARAQALFMYQIMRLFDDNITLRSQAERDMPILESWLGELCKIRENLGNLGEDSRHQKPVEWERWIFAESVRRTIVMAYSVIVLYSMMKTPDDENDDPGPWAFTHRWTLSRPLWEASSPFEFDRLWKETPQFIISNYSFETFLKHGRGEDVDEFAEILMTVYLGVDETREFVSTRGTKKVEIR</sequence>
<dbReference type="Pfam" id="PF00172">
    <property type="entry name" value="Zn_clus"/>
    <property type="match status" value="1"/>
</dbReference>
<dbReference type="EMBL" id="JBAWTH010000003">
    <property type="protein sequence ID" value="KAL2292308.1"/>
    <property type="molecule type" value="Genomic_DNA"/>
</dbReference>
<evidence type="ECO:0000313" key="7">
    <source>
        <dbReference type="EMBL" id="KAL2292308.1"/>
    </source>
</evidence>
<reference evidence="7 8" key="1">
    <citation type="submission" date="2024-03" db="EMBL/GenBank/DDBJ databases">
        <title>A high-quality draft genome sequence of Diaporthe vaccinii, a causative agent of upright dieback and viscid rot disease in cranberry plants.</title>
        <authorList>
            <person name="Sarrasin M."/>
            <person name="Lang B.F."/>
            <person name="Burger G."/>
        </authorList>
    </citation>
    <scope>NUCLEOTIDE SEQUENCE [LARGE SCALE GENOMIC DNA]</scope>
    <source>
        <strain evidence="7 8">IS7</strain>
    </source>
</reference>
<comment type="caution">
    <text evidence="7">The sequence shown here is derived from an EMBL/GenBank/DDBJ whole genome shotgun (WGS) entry which is preliminary data.</text>
</comment>
<dbReference type="PROSITE" id="PS50048">
    <property type="entry name" value="ZN2_CY6_FUNGAL_2"/>
    <property type="match status" value="1"/>
</dbReference>
<evidence type="ECO:0000256" key="3">
    <source>
        <dbReference type="ARBA" id="ARBA00023015"/>
    </source>
</evidence>
<protein>
    <recommendedName>
        <fullName evidence="6">Zn(2)-C6 fungal-type domain-containing protein</fullName>
    </recommendedName>
</protein>
<keyword evidence="5" id="KW-0539">Nucleus</keyword>
<evidence type="ECO:0000256" key="1">
    <source>
        <dbReference type="ARBA" id="ARBA00022723"/>
    </source>
</evidence>
<proteinExistence type="predicted"/>
<gene>
    <name evidence="7" type="ORF">FJTKL_09298</name>
</gene>
<keyword evidence="8" id="KW-1185">Reference proteome</keyword>
<dbReference type="InterPro" id="IPR036864">
    <property type="entry name" value="Zn2-C6_fun-type_DNA-bd_sf"/>
</dbReference>
<evidence type="ECO:0000256" key="4">
    <source>
        <dbReference type="ARBA" id="ARBA00023163"/>
    </source>
</evidence>